<evidence type="ECO:0000256" key="1">
    <source>
        <dbReference type="ARBA" id="ARBA00004442"/>
    </source>
</evidence>
<dbReference type="InterPro" id="IPR012944">
    <property type="entry name" value="SusD_RagB_dom"/>
</dbReference>
<dbReference type="CDD" id="cd08977">
    <property type="entry name" value="SusD"/>
    <property type="match status" value="1"/>
</dbReference>
<gene>
    <name evidence="9" type="ORF">ACFSR5_02260</name>
</gene>
<dbReference type="SUPFAM" id="SSF48452">
    <property type="entry name" value="TPR-like"/>
    <property type="match status" value="1"/>
</dbReference>
<keyword evidence="10" id="KW-1185">Reference proteome</keyword>
<comment type="caution">
    <text evidence="9">The sequence shown here is derived from an EMBL/GenBank/DDBJ whole genome shotgun (WGS) entry which is preliminary data.</text>
</comment>
<evidence type="ECO:0000313" key="9">
    <source>
        <dbReference type="EMBL" id="MFD2546464.1"/>
    </source>
</evidence>
<dbReference type="RefSeq" id="WP_380900276.1">
    <property type="nucleotide sequence ID" value="NZ_JBHUEG010000002.1"/>
</dbReference>
<protein>
    <submittedName>
        <fullName evidence="9">RagB/SusD family nutrient uptake outer membrane protein</fullName>
    </submittedName>
</protein>
<keyword evidence="3 6" id="KW-0732">Signal</keyword>
<evidence type="ECO:0000256" key="3">
    <source>
        <dbReference type="ARBA" id="ARBA00022729"/>
    </source>
</evidence>
<reference evidence="10" key="1">
    <citation type="journal article" date="2019" name="Int. J. Syst. Evol. Microbiol.">
        <title>The Global Catalogue of Microorganisms (GCM) 10K type strain sequencing project: providing services to taxonomists for standard genome sequencing and annotation.</title>
        <authorList>
            <consortium name="The Broad Institute Genomics Platform"/>
            <consortium name="The Broad Institute Genome Sequencing Center for Infectious Disease"/>
            <person name="Wu L."/>
            <person name="Ma J."/>
        </authorList>
    </citation>
    <scope>NUCLEOTIDE SEQUENCE [LARGE SCALE GENOMIC DNA]</scope>
    <source>
        <strain evidence="10">KCTC 42662</strain>
    </source>
</reference>
<comment type="similarity">
    <text evidence="2">Belongs to the SusD family.</text>
</comment>
<feature type="domain" description="RagB/SusD" evidence="7">
    <location>
        <begin position="261"/>
        <end position="562"/>
    </location>
</feature>
<dbReference type="Pfam" id="PF07980">
    <property type="entry name" value="SusD_RagB"/>
    <property type="match status" value="1"/>
</dbReference>
<dbReference type="Proteomes" id="UP001597545">
    <property type="component" value="Unassembled WGS sequence"/>
</dbReference>
<feature type="domain" description="SusD-like N-terminal" evidence="8">
    <location>
        <begin position="25"/>
        <end position="221"/>
    </location>
</feature>
<sequence>MKTFQLHIFACFMILIGVASSCDGYLDKSPLSGPSDDNYFTNEAELTLAVNGIYSALVFHPTDEMPLNLTLDDATDIGWDRNTSPLQSLGRGDHDSNNDYVKNIWANSYKVIGKCNFILDNIQKLEGKVDPSLLTRYRAETRFVRAYVYQYLIDYFGGVPLVTTRLGLREAHVPRSSKADVLSFVLTELQEAANDLPVSYGSADQGRATKGAALSIRARAALNNANWEEAIASAKAVIDLDVYTLHPDYGALFTYAGENSKEIIFAFQYLRLQNTRTHSATRAFLSRNAQGTSNKIPSQSLVDAFTCTDGLEIDKSPKYDPKQPFANRDPRLGYTVALPGTVFFGYQFETHKDSLKCWNYSYGTSVPSRVDNQDAINAYASFSGYCWKKYVDFQDREYTTQSELNIIQVRYAEVLLIYAEAMVEAGKIDNSVYEAINLVRQRPTVEMPPITVGKSQAQLRTLIRKERLYELANEGFRLVDLRRWKLADVFMNSTLYGRVPRGLLSNAPILDENGKVDYSQVANRSSMRVIETRKFNANRDYVWPLPNIEVVTNTSLEQNPGY</sequence>
<dbReference type="PROSITE" id="PS51257">
    <property type="entry name" value="PROKAR_LIPOPROTEIN"/>
    <property type="match status" value="1"/>
</dbReference>
<evidence type="ECO:0000313" key="10">
    <source>
        <dbReference type="Proteomes" id="UP001597545"/>
    </source>
</evidence>
<evidence type="ECO:0000256" key="2">
    <source>
        <dbReference type="ARBA" id="ARBA00006275"/>
    </source>
</evidence>
<feature type="chain" id="PRO_5047541916" evidence="6">
    <location>
        <begin position="22"/>
        <end position="562"/>
    </location>
</feature>
<accession>A0ABW5KC45</accession>
<evidence type="ECO:0000256" key="6">
    <source>
        <dbReference type="SAM" id="SignalP"/>
    </source>
</evidence>
<dbReference type="InterPro" id="IPR033985">
    <property type="entry name" value="SusD-like_N"/>
</dbReference>
<evidence type="ECO:0000259" key="7">
    <source>
        <dbReference type="Pfam" id="PF07980"/>
    </source>
</evidence>
<evidence type="ECO:0000256" key="4">
    <source>
        <dbReference type="ARBA" id="ARBA00023136"/>
    </source>
</evidence>
<dbReference type="Pfam" id="PF14322">
    <property type="entry name" value="SusD-like_3"/>
    <property type="match status" value="1"/>
</dbReference>
<feature type="signal peptide" evidence="6">
    <location>
        <begin position="1"/>
        <end position="21"/>
    </location>
</feature>
<dbReference type="InterPro" id="IPR011990">
    <property type="entry name" value="TPR-like_helical_dom_sf"/>
</dbReference>
<dbReference type="EMBL" id="JBHULR010000001">
    <property type="protein sequence ID" value="MFD2546464.1"/>
    <property type="molecule type" value="Genomic_DNA"/>
</dbReference>
<evidence type="ECO:0000259" key="8">
    <source>
        <dbReference type="Pfam" id="PF14322"/>
    </source>
</evidence>
<dbReference type="Gene3D" id="1.25.40.390">
    <property type="match status" value="1"/>
</dbReference>
<proteinExistence type="inferred from homology"/>
<keyword evidence="5" id="KW-0998">Cell outer membrane</keyword>
<comment type="subcellular location">
    <subcellularLocation>
        <location evidence="1">Cell outer membrane</location>
    </subcellularLocation>
</comment>
<evidence type="ECO:0000256" key="5">
    <source>
        <dbReference type="ARBA" id="ARBA00023237"/>
    </source>
</evidence>
<keyword evidence="4" id="KW-0472">Membrane</keyword>
<organism evidence="9 10">
    <name type="scientific">Sphingobacterium suaedae</name>
    <dbReference type="NCBI Taxonomy" id="1686402"/>
    <lineage>
        <taxon>Bacteria</taxon>
        <taxon>Pseudomonadati</taxon>
        <taxon>Bacteroidota</taxon>
        <taxon>Sphingobacteriia</taxon>
        <taxon>Sphingobacteriales</taxon>
        <taxon>Sphingobacteriaceae</taxon>
        <taxon>Sphingobacterium</taxon>
    </lineage>
</organism>
<name>A0ABW5KC45_9SPHI</name>